<dbReference type="EMBL" id="OCYT01000079">
    <property type="protein sequence ID" value="SON78301.1"/>
    <property type="molecule type" value="Genomic_DNA"/>
</dbReference>
<protein>
    <recommendedName>
        <fullName evidence="3">Transposase</fullName>
    </recommendedName>
</protein>
<accession>A0ABY1TPD4</accession>
<proteinExistence type="predicted"/>
<evidence type="ECO:0008006" key="3">
    <source>
        <dbReference type="Google" id="ProtNLM"/>
    </source>
</evidence>
<dbReference type="Proteomes" id="UP000234181">
    <property type="component" value="Unassembled WGS sequence"/>
</dbReference>
<organism evidence="1 2">
    <name type="scientific">Xanthomonas campestris pv. phaseoli</name>
    <dbReference type="NCBI Taxonomy" id="317013"/>
    <lineage>
        <taxon>Bacteria</taxon>
        <taxon>Pseudomonadati</taxon>
        <taxon>Pseudomonadota</taxon>
        <taxon>Gammaproteobacteria</taxon>
        <taxon>Lysobacterales</taxon>
        <taxon>Lysobacteraceae</taxon>
        <taxon>Xanthomonas</taxon>
    </lineage>
</organism>
<keyword evidence="2" id="KW-1185">Reference proteome</keyword>
<evidence type="ECO:0000313" key="2">
    <source>
        <dbReference type="Proteomes" id="UP000234181"/>
    </source>
</evidence>
<sequence length="67" mass="7626">MRISRSQRLGVLSRHYEGSMYLSGNEMHVEQRKMVRILRRQVAAKLIKTAFDSSKQSISQAACSVIS</sequence>
<gene>
    <name evidence="1" type="ORF">XAP6984_250043</name>
</gene>
<comment type="caution">
    <text evidence="1">The sequence shown here is derived from an EMBL/GenBank/DDBJ whole genome shotgun (WGS) entry which is preliminary data.</text>
</comment>
<evidence type="ECO:0000313" key="1">
    <source>
        <dbReference type="EMBL" id="SON78301.1"/>
    </source>
</evidence>
<name>A0ABY1TPD4_XANCH</name>
<reference evidence="1 2" key="1">
    <citation type="submission" date="2017-10" db="EMBL/GenBank/DDBJ databases">
        <authorList>
            <person name="Regsiter A."/>
            <person name="William W."/>
        </authorList>
    </citation>
    <scope>NUCLEOTIDE SEQUENCE [LARGE SCALE GENOMIC DNA]</scope>
    <source>
        <strain evidence="1 2">CFBP6984</strain>
    </source>
</reference>